<evidence type="ECO:0000259" key="2">
    <source>
        <dbReference type="Pfam" id="PF00487"/>
    </source>
</evidence>
<evidence type="ECO:0000256" key="1">
    <source>
        <dbReference type="SAM" id="Phobius"/>
    </source>
</evidence>
<accession>A0A7H0LJC0</accession>
<evidence type="ECO:0000313" key="4">
    <source>
        <dbReference type="Proteomes" id="UP000516148"/>
    </source>
</evidence>
<dbReference type="GO" id="GO:0006629">
    <property type="term" value="P:lipid metabolic process"/>
    <property type="evidence" value="ECO:0007669"/>
    <property type="project" value="InterPro"/>
</dbReference>
<keyword evidence="4" id="KW-1185">Reference proteome</keyword>
<dbReference type="KEGG" id="spap:H3Z74_00485"/>
<sequence>MAKPHRSPQRSSIDRGTLAIATLIYGGWLAATTWHAVIPTPLLVLIGAWLIAWHGSLQHETIHGHPTHIAAIDRAIGFVPLSLWLPYSLYYRSHIAHHGSAEITNPHEDPESRYVARRGGAAWLAARIQSTLPGHMLAGPPIVLARFLNSEIRRAFSEPVQVIRDWLPHLAAVAVLLVWLDHVGLSLGRYILTFVYPGMALTMLRSFAEHRARIDTPGRAASVERGGLFGLLFLNNNLHAAHHERPGLSWHKLPAYHRHHRARLIREGAVLYAGYGEIVRRFALRSHDSPLHPAFERPVE</sequence>
<dbReference type="EMBL" id="CP061038">
    <property type="protein sequence ID" value="QNQ09773.1"/>
    <property type="molecule type" value="Genomic_DNA"/>
</dbReference>
<keyword evidence="1" id="KW-0812">Transmembrane</keyword>
<keyword evidence="1" id="KW-0472">Membrane</keyword>
<gene>
    <name evidence="3" type="ORF">H3Z74_00485</name>
</gene>
<dbReference type="InterPro" id="IPR005804">
    <property type="entry name" value="FA_desaturase_dom"/>
</dbReference>
<dbReference type="Proteomes" id="UP000516148">
    <property type="component" value="Chromosome"/>
</dbReference>
<feature type="domain" description="Fatty acid desaturase" evidence="2">
    <location>
        <begin position="33"/>
        <end position="269"/>
    </location>
</feature>
<feature type="transmembrane region" description="Helical" evidence="1">
    <location>
        <begin position="12"/>
        <end position="30"/>
    </location>
</feature>
<keyword evidence="1" id="KW-1133">Transmembrane helix</keyword>
<proteinExistence type="predicted"/>
<evidence type="ECO:0000313" key="3">
    <source>
        <dbReference type="EMBL" id="QNQ09773.1"/>
    </source>
</evidence>
<organism evidence="3 4">
    <name type="scientific">Sphingomonas alpina</name>
    <dbReference type="NCBI Taxonomy" id="653931"/>
    <lineage>
        <taxon>Bacteria</taxon>
        <taxon>Pseudomonadati</taxon>
        <taxon>Pseudomonadota</taxon>
        <taxon>Alphaproteobacteria</taxon>
        <taxon>Sphingomonadales</taxon>
        <taxon>Sphingomonadaceae</taxon>
        <taxon>Sphingomonas</taxon>
    </lineage>
</organism>
<reference evidence="3 4" key="1">
    <citation type="submission" date="2020-09" db="EMBL/GenBank/DDBJ databases">
        <title>Sphingomonas sp., a new species isolated from pork steak.</title>
        <authorList>
            <person name="Heidler von Heilborn D."/>
        </authorList>
    </citation>
    <scope>NUCLEOTIDE SEQUENCE [LARGE SCALE GENOMIC DNA]</scope>
    <source>
        <strain evidence="4">S8-3T</strain>
    </source>
</reference>
<dbReference type="AlphaFoldDB" id="A0A7H0LJC0"/>
<protein>
    <submittedName>
        <fullName evidence="3">Fatty acid desaturase</fullName>
    </submittedName>
</protein>
<dbReference type="RefSeq" id="WP_187762082.1">
    <property type="nucleotide sequence ID" value="NZ_CP061038.1"/>
</dbReference>
<name>A0A7H0LJC0_9SPHN</name>
<dbReference type="Pfam" id="PF00487">
    <property type="entry name" value="FA_desaturase"/>
    <property type="match status" value="1"/>
</dbReference>